<comment type="subcellular location">
    <subcellularLocation>
        <location evidence="1">Nucleus</location>
    </subcellularLocation>
</comment>
<keyword evidence="8" id="KW-1185">Reference proteome</keyword>
<dbReference type="InterPro" id="IPR003441">
    <property type="entry name" value="NAC-dom"/>
</dbReference>
<feature type="domain" description="NAC" evidence="6">
    <location>
        <begin position="1"/>
        <end position="101"/>
    </location>
</feature>
<organism evidence="7 8">
    <name type="scientific">Coptis chinensis</name>
    <dbReference type="NCBI Taxonomy" id="261450"/>
    <lineage>
        <taxon>Eukaryota</taxon>
        <taxon>Viridiplantae</taxon>
        <taxon>Streptophyta</taxon>
        <taxon>Embryophyta</taxon>
        <taxon>Tracheophyta</taxon>
        <taxon>Spermatophyta</taxon>
        <taxon>Magnoliopsida</taxon>
        <taxon>Ranunculales</taxon>
        <taxon>Ranunculaceae</taxon>
        <taxon>Coptidoideae</taxon>
        <taxon>Coptis</taxon>
    </lineage>
</organism>
<evidence type="ECO:0000313" key="7">
    <source>
        <dbReference type="EMBL" id="KAF9615771.1"/>
    </source>
</evidence>
<reference evidence="7 8" key="1">
    <citation type="submission" date="2020-10" db="EMBL/GenBank/DDBJ databases">
        <title>The Coptis chinensis genome and diversification of protoberbering-type alkaloids.</title>
        <authorList>
            <person name="Wang B."/>
            <person name="Shu S."/>
            <person name="Song C."/>
            <person name="Liu Y."/>
        </authorList>
    </citation>
    <scope>NUCLEOTIDE SEQUENCE [LARGE SCALE GENOMIC DNA]</scope>
    <source>
        <strain evidence="7">HL-2020</strain>
        <tissue evidence="7">Leaf</tissue>
    </source>
</reference>
<proteinExistence type="predicted"/>
<dbReference type="PANTHER" id="PTHR31989">
    <property type="entry name" value="NAC DOMAIN-CONTAINING PROTEIN 82-RELATED"/>
    <property type="match status" value="1"/>
</dbReference>
<dbReference type="EMBL" id="JADFTS010000003">
    <property type="protein sequence ID" value="KAF9615771.1"/>
    <property type="molecule type" value="Genomic_DNA"/>
</dbReference>
<name>A0A835IDU5_9MAGN</name>
<protein>
    <recommendedName>
        <fullName evidence="6">NAC domain-containing protein</fullName>
    </recommendedName>
</protein>
<dbReference type="InterPro" id="IPR036093">
    <property type="entry name" value="NAC_dom_sf"/>
</dbReference>
<evidence type="ECO:0000256" key="4">
    <source>
        <dbReference type="ARBA" id="ARBA00023163"/>
    </source>
</evidence>
<dbReference type="OrthoDB" id="774757at2759"/>
<dbReference type="Pfam" id="PF02365">
    <property type="entry name" value="NAM"/>
    <property type="match status" value="1"/>
</dbReference>
<keyword evidence="4" id="KW-0804">Transcription</keyword>
<comment type="caution">
    <text evidence="7">The sequence shown here is derived from an EMBL/GenBank/DDBJ whole genome shotgun (WGS) entry which is preliminary data.</text>
</comment>
<accession>A0A835IDU5</accession>
<evidence type="ECO:0000259" key="6">
    <source>
        <dbReference type="PROSITE" id="PS51005"/>
    </source>
</evidence>
<evidence type="ECO:0000256" key="1">
    <source>
        <dbReference type="ARBA" id="ARBA00004123"/>
    </source>
</evidence>
<keyword evidence="3" id="KW-0238">DNA-binding</keyword>
<dbReference type="Gene3D" id="2.170.150.80">
    <property type="entry name" value="NAC domain"/>
    <property type="match status" value="1"/>
</dbReference>
<evidence type="ECO:0000256" key="3">
    <source>
        <dbReference type="ARBA" id="ARBA00023125"/>
    </source>
</evidence>
<dbReference type="GO" id="GO:0005634">
    <property type="term" value="C:nucleus"/>
    <property type="evidence" value="ECO:0007669"/>
    <property type="project" value="UniProtKB-SubCell"/>
</dbReference>
<evidence type="ECO:0000256" key="2">
    <source>
        <dbReference type="ARBA" id="ARBA00023015"/>
    </source>
</evidence>
<evidence type="ECO:0000313" key="8">
    <source>
        <dbReference type="Proteomes" id="UP000631114"/>
    </source>
</evidence>
<gene>
    <name evidence="7" type="ORF">IFM89_026372</name>
</gene>
<keyword evidence="5" id="KW-0539">Nucleus</keyword>
<sequence>MFKGSSADEFFFYTLVKKKFGNGTYFDRKTATGTWKGQGKAKKIYDSENKSKIVGYMRTLNFFLDAGTQKDATGSWIMHEYMLEEHPCDQESWALCRIRRGRGNVSSSPSKKECSVPPPHCGNETAYSWKSATAFRKPMLSRKETLEKNIRANTQKAEYLLGLSDYYAATFCNEDQYEASSEIGIDQQREYMEPPQHGDTTEDITRFEQFENALEYFTNPANSQLLSDLMVDKPPQHGDTTEDVASF</sequence>
<keyword evidence="2" id="KW-0805">Transcription regulation</keyword>
<dbReference type="SUPFAM" id="SSF101941">
    <property type="entry name" value="NAC domain"/>
    <property type="match status" value="1"/>
</dbReference>
<dbReference type="Proteomes" id="UP000631114">
    <property type="component" value="Unassembled WGS sequence"/>
</dbReference>
<dbReference type="GO" id="GO:0003677">
    <property type="term" value="F:DNA binding"/>
    <property type="evidence" value="ECO:0007669"/>
    <property type="project" value="UniProtKB-KW"/>
</dbReference>
<dbReference type="GO" id="GO:0006355">
    <property type="term" value="P:regulation of DNA-templated transcription"/>
    <property type="evidence" value="ECO:0007669"/>
    <property type="project" value="InterPro"/>
</dbReference>
<dbReference type="AlphaFoldDB" id="A0A835IDU5"/>
<evidence type="ECO:0000256" key="5">
    <source>
        <dbReference type="ARBA" id="ARBA00023242"/>
    </source>
</evidence>
<dbReference type="PROSITE" id="PS51005">
    <property type="entry name" value="NAC"/>
    <property type="match status" value="1"/>
</dbReference>